<sequence length="244" mass="26336">MYASRHPQDEPYDKNIQDELLQEMLGMNPYSRAADPKSQPMPPMQPASPIYVFALQVDLQPKPRSHSAPASRIEIQSIPAPDCQPESRGRSAPPAQPSLLSNLSQQSQPGPENNPSYIDISPQNVPLLQHQSDLVVPSASYLNISSASGLRISLASDLNLPSVSDLNNTSASQKTLVSEGQSTPPAQSVIPSAQGQPDRQPSLANSGSSSMPTLFDVEDPAPRPGCWRRFGKGLCRGCFGKLDW</sequence>
<keyword evidence="3" id="KW-1185">Reference proteome</keyword>
<dbReference type="Proteomes" id="UP000799764">
    <property type="component" value="Unassembled WGS sequence"/>
</dbReference>
<feature type="region of interest" description="Disordered" evidence="1">
    <location>
        <begin position="61"/>
        <end position="121"/>
    </location>
</feature>
<feature type="compositionally biased region" description="Basic and acidic residues" evidence="1">
    <location>
        <begin position="1"/>
        <end position="17"/>
    </location>
</feature>
<gene>
    <name evidence="2" type="ORF">P171DRAFT_482886</name>
</gene>
<reference evidence="2" key="1">
    <citation type="journal article" date="2020" name="Stud. Mycol.">
        <title>101 Dothideomycetes genomes: a test case for predicting lifestyles and emergence of pathogens.</title>
        <authorList>
            <person name="Haridas S."/>
            <person name="Albert R."/>
            <person name="Binder M."/>
            <person name="Bloem J."/>
            <person name="Labutti K."/>
            <person name="Salamov A."/>
            <person name="Andreopoulos B."/>
            <person name="Baker S."/>
            <person name="Barry K."/>
            <person name="Bills G."/>
            <person name="Bluhm B."/>
            <person name="Cannon C."/>
            <person name="Castanera R."/>
            <person name="Culley D."/>
            <person name="Daum C."/>
            <person name="Ezra D."/>
            <person name="Gonzalez J."/>
            <person name="Henrissat B."/>
            <person name="Kuo A."/>
            <person name="Liang C."/>
            <person name="Lipzen A."/>
            <person name="Lutzoni F."/>
            <person name="Magnuson J."/>
            <person name="Mondo S."/>
            <person name="Nolan M."/>
            <person name="Ohm R."/>
            <person name="Pangilinan J."/>
            <person name="Park H.-J."/>
            <person name="Ramirez L."/>
            <person name="Alfaro M."/>
            <person name="Sun H."/>
            <person name="Tritt A."/>
            <person name="Yoshinaga Y."/>
            <person name="Zwiers L.-H."/>
            <person name="Turgeon B."/>
            <person name="Goodwin S."/>
            <person name="Spatafora J."/>
            <person name="Crous P."/>
            <person name="Grigoriev I."/>
        </authorList>
    </citation>
    <scope>NUCLEOTIDE SEQUENCE</scope>
    <source>
        <strain evidence="2">CBS 690.94</strain>
    </source>
</reference>
<feature type="compositionally biased region" description="Polar residues" evidence="1">
    <location>
        <begin position="110"/>
        <end position="121"/>
    </location>
</feature>
<feature type="compositionally biased region" description="Polar residues" evidence="1">
    <location>
        <begin position="171"/>
        <end position="212"/>
    </location>
</feature>
<dbReference type="AlphaFoldDB" id="A0A9P4PMN9"/>
<protein>
    <submittedName>
        <fullName evidence="2">Uncharacterized protein</fullName>
    </submittedName>
</protein>
<comment type="caution">
    <text evidence="2">The sequence shown here is derived from an EMBL/GenBank/DDBJ whole genome shotgun (WGS) entry which is preliminary data.</text>
</comment>
<proteinExistence type="predicted"/>
<feature type="compositionally biased region" description="Low complexity" evidence="1">
    <location>
        <begin position="91"/>
        <end position="109"/>
    </location>
</feature>
<name>A0A9P4PMN9_9PLEO</name>
<evidence type="ECO:0000256" key="1">
    <source>
        <dbReference type="SAM" id="MobiDB-lite"/>
    </source>
</evidence>
<feature type="region of interest" description="Disordered" evidence="1">
    <location>
        <begin position="1"/>
        <end position="47"/>
    </location>
</feature>
<dbReference type="EMBL" id="MU001497">
    <property type="protein sequence ID" value="KAF2446807.1"/>
    <property type="molecule type" value="Genomic_DNA"/>
</dbReference>
<organism evidence="2 3">
    <name type="scientific">Karstenula rhodostoma CBS 690.94</name>
    <dbReference type="NCBI Taxonomy" id="1392251"/>
    <lineage>
        <taxon>Eukaryota</taxon>
        <taxon>Fungi</taxon>
        <taxon>Dikarya</taxon>
        <taxon>Ascomycota</taxon>
        <taxon>Pezizomycotina</taxon>
        <taxon>Dothideomycetes</taxon>
        <taxon>Pleosporomycetidae</taxon>
        <taxon>Pleosporales</taxon>
        <taxon>Massarineae</taxon>
        <taxon>Didymosphaeriaceae</taxon>
        <taxon>Karstenula</taxon>
    </lineage>
</organism>
<feature type="region of interest" description="Disordered" evidence="1">
    <location>
        <begin position="171"/>
        <end position="217"/>
    </location>
</feature>
<accession>A0A9P4PMN9</accession>
<evidence type="ECO:0000313" key="2">
    <source>
        <dbReference type="EMBL" id="KAF2446807.1"/>
    </source>
</evidence>
<evidence type="ECO:0000313" key="3">
    <source>
        <dbReference type="Proteomes" id="UP000799764"/>
    </source>
</evidence>